<name>D6SQP2_9BACT</name>
<comment type="caution">
    <text evidence="9">The sequence shown here is derived from an EMBL/GenBank/DDBJ whole genome shotgun (WGS) entry which is preliminary data.</text>
</comment>
<dbReference type="eggNOG" id="COG1945">
    <property type="taxonomic scope" value="Bacteria"/>
</dbReference>
<dbReference type="InterPro" id="IPR016104">
    <property type="entry name" value="Pyr-dep_his/arg-deCO2ase"/>
</dbReference>
<accession>D6SQP2</accession>
<proteinExistence type="inferred from homology"/>
<dbReference type="PIRSF" id="PIRSF005216">
    <property type="entry name" value="Pyruvoyl-dep_arg_deCO2ase"/>
    <property type="match status" value="1"/>
</dbReference>
<evidence type="ECO:0000256" key="8">
    <source>
        <dbReference type="ARBA" id="ARBA00049309"/>
    </source>
</evidence>
<dbReference type="GO" id="GO:0006527">
    <property type="term" value="P:L-arginine catabolic process"/>
    <property type="evidence" value="ECO:0007669"/>
    <property type="project" value="InterPro"/>
</dbReference>
<comment type="cofactor">
    <cofactor evidence="1">
        <name>pyruvate</name>
        <dbReference type="ChEBI" id="CHEBI:15361"/>
    </cofactor>
</comment>
<comment type="catalytic activity">
    <reaction evidence="8">
        <text>L-arginine + H(+) = agmatine + CO2</text>
        <dbReference type="Rhea" id="RHEA:17641"/>
        <dbReference type="ChEBI" id="CHEBI:15378"/>
        <dbReference type="ChEBI" id="CHEBI:16526"/>
        <dbReference type="ChEBI" id="CHEBI:32682"/>
        <dbReference type="ChEBI" id="CHEBI:58145"/>
        <dbReference type="EC" id="4.1.1.19"/>
    </reaction>
</comment>
<dbReference type="EMBL" id="ACJN02000002">
    <property type="protein sequence ID" value="EFI35068.1"/>
    <property type="molecule type" value="Genomic_DNA"/>
</dbReference>
<dbReference type="SFLD" id="SFLDG01170">
    <property type="entry name" value="Pyruvoyl-dependent_arginine_de"/>
    <property type="match status" value="1"/>
</dbReference>
<dbReference type="Pfam" id="PF01862">
    <property type="entry name" value="PvlArgDC"/>
    <property type="match status" value="1"/>
</dbReference>
<evidence type="ECO:0000256" key="1">
    <source>
        <dbReference type="ARBA" id="ARBA00001928"/>
    </source>
</evidence>
<evidence type="ECO:0000256" key="5">
    <source>
        <dbReference type="ARBA" id="ARBA00022793"/>
    </source>
</evidence>
<dbReference type="PANTHER" id="PTHR40438:SF1">
    <property type="entry name" value="PYRUVOYL-DEPENDENT ARGININE DECARBOXYLASE"/>
    <property type="match status" value="1"/>
</dbReference>
<dbReference type="OrthoDB" id="9783061at2"/>
<protein>
    <recommendedName>
        <fullName evidence="4">Pyruvoyl-dependent arginine decarboxylase AaxB</fullName>
        <ecNumber evidence="3">4.1.1.19</ecNumber>
    </recommendedName>
</protein>
<evidence type="ECO:0000256" key="2">
    <source>
        <dbReference type="ARBA" id="ARBA00008611"/>
    </source>
</evidence>
<comment type="similarity">
    <text evidence="2">Belongs to the pyruvoyl-dependent arginine decarboxylase family.</text>
</comment>
<keyword evidence="10" id="KW-1185">Reference proteome</keyword>
<dbReference type="InterPro" id="IPR002724">
    <property type="entry name" value="Pyruvoyl-dep_arg_deCO2ase"/>
</dbReference>
<gene>
    <name evidence="9" type="ORF">Dthio_PD2462</name>
</gene>
<dbReference type="RefSeq" id="WP_008870382.1">
    <property type="nucleotide sequence ID" value="NZ_ACJN02000002.1"/>
</dbReference>
<dbReference type="Gene3D" id="3.50.20.10">
    <property type="entry name" value="Pyruvoyl-Dependent Histidine Decarboxylase, subunit B"/>
    <property type="match status" value="1"/>
</dbReference>
<dbReference type="AlphaFoldDB" id="D6SQP2"/>
<evidence type="ECO:0000313" key="9">
    <source>
        <dbReference type="EMBL" id="EFI35068.1"/>
    </source>
</evidence>
<sequence>MLQRPFVPSRAFFTRGIGRHKNKLQSFELALRDAGIEKQNLVYVSSIYPPYCKMISVQEGISELLPGELTFCVMARNATNEKGRLVGSAVGMAFPADESQYGYISEHHAFGADETEIGDFAEDLASTMLATTLGIDFDPEKDYDERRQIYMMSGQIVDSASAPCVTTGVAGLWTTTISVAVFLP</sequence>
<evidence type="ECO:0000313" key="10">
    <source>
        <dbReference type="Proteomes" id="UP000005496"/>
    </source>
</evidence>
<dbReference type="HAMAP" id="MF_01404">
    <property type="entry name" value="PvlArgDC"/>
    <property type="match status" value="1"/>
</dbReference>
<dbReference type="SFLD" id="SFLDS00055">
    <property type="entry name" value="Pyruvoyl-Dependent_Histidine/A"/>
    <property type="match status" value="1"/>
</dbReference>
<dbReference type="NCBIfam" id="TIGR00286">
    <property type="entry name" value="pyruvoyl-dependent arginine decarboxylase"/>
    <property type="match status" value="1"/>
</dbReference>
<dbReference type="Proteomes" id="UP000005496">
    <property type="component" value="Unassembled WGS sequence"/>
</dbReference>
<organism evidence="9 10">
    <name type="scientific">Desulfonatronospira thiodismutans ASO3-1</name>
    <dbReference type="NCBI Taxonomy" id="555779"/>
    <lineage>
        <taxon>Bacteria</taxon>
        <taxon>Pseudomonadati</taxon>
        <taxon>Thermodesulfobacteriota</taxon>
        <taxon>Desulfovibrionia</taxon>
        <taxon>Desulfovibrionales</taxon>
        <taxon>Desulfonatronovibrionaceae</taxon>
        <taxon>Desulfonatronospira</taxon>
    </lineage>
</organism>
<evidence type="ECO:0000256" key="4">
    <source>
        <dbReference type="ARBA" id="ARBA00014727"/>
    </source>
</evidence>
<dbReference type="GO" id="GO:0008792">
    <property type="term" value="F:arginine decarboxylase activity"/>
    <property type="evidence" value="ECO:0007669"/>
    <property type="project" value="UniProtKB-EC"/>
</dbReference>
<evidence type="ECO:0000256" key="6">
    <source>
        <dbReference type="ARBA" id="ARBA00023239"/>
    </source>
</evidence>
<evidence type="ECO:0000256" key="7">
    <source>
        <dbReference type="ARBA" id="ARBA00023317"/>
    </source>
</evidence>
<keyword evidence="6 9" id="KW-0456">Lyase</keyword>
<dbReference type="SUPFAM" id="SSF56271">
    <property type="entry name" value="Pyruvoyl-dependent histidine and arginine decarboxylases"/>
    <property type="match status" value="1"/>
</dbReference>
<evidence type="ECO:0000256" key="3">
    <source>
        <dbReference type="ARBA" id="ARBA00012426"/>
    </source>
</evidence>
<dbReference type="EC" id="4.1.1.19" evidence="3"/>
<dbReference type="InterPro" id="IPR016105">
    <property type="entry name" value="Pyr-dep_his/arg-deCO2ase_sand"/>
</dbReference>
<dbReference type="PANTHER" id="PTHR40438">
    <property type="entry name" value="PYRUVOYL-DEPENDENT ARGININE DECARBOXYLASE"/>
    <property type="match status" value="1"/>
</dbReference>
<keyword evidence="5" id="KW-0210">Decarboxylase</keyword>
<reference evidence="9" key="1">
    <citation type="submission" date="2010-05" db="EMBL/GenBank/DDBJ databases">
        <title>The draft genome of Desulfonatronospira thiodismutans ASO3-1.</title>
        <authorList>
            <consortium name="US DOE Joint Genome Institute (JGI-PGF)"/>
            <person name="Lucas S."/>
            <person name="Copeland A."/>
            <person name="Lapidus A."/>
            <person name="Cheng J.-F."/>
            <person name="Bruce D."/>
            <person name="Goodwin L."/>
            <person name="Pitluck S."/>
            <person name="Chertkov O."/>
            <person name="Brettin T."/>
            <person name="Detter J.C."/>
            <person name="Han C."/>
            <person name="Land M.L."/>
            <person name="Hauser L."/>
            <person name="Kyrpides N."/>
            <person name="Mikhailova N."/>
            <person name="Muyzer G."/>
            <person name="Woyke T."/>
        </authorList>
    </citation>
    <scope>NUCLEOTIDE SEQUENCE [LARGE SCALE GENOMIC DNA]</scope>
    <source>
        <strain evidence="9">ASO3-1</strain>
    </source>
</reference>
<keyword evidence="7" id="KW-0670">Pyruvate</keyword>